<dbReference type="PROSITE" id="PS51462">
    <property type="entry name" value="NUDIX"/>
    <property type="match status" value="1"/>
</dbReference>
<protein>
    <recommendedName>
        <fullName evidence="3">Nudix hydrolase domain-containing protein</fullName>
    </recommendedName>
</protein>
<dbReference type="SUPFAM" id="SSF55811">
    <property type="entry name" value="Nudix"/>
    <property type="match status" value="1"/>
</dbReference>
<dbReference type="Pfam" id="PF00293">
    <property type="entry name" value="NUDIX"/>
    <property type="match status" value="1"/>
</dbReference>
<dbReference type="EMBL" id="BARU01001448">
    <property type="protein sequence ID" value="GAH31115.1"/>
    <property type="molecule type" value="Genomic_DNA"/>
</dbReference>
<dbReference type="InterPro" id="IPR020084">
    <property type="entry name" value="NUDIX_hydrolase_CS"/>
</dbReference>
<evidence type="ECO:0000259" key="3">
    <source>
        <dbReference type="PROSITE" id="PS51462"/>
    </source>
</evidence>
<reference evidence="4" key="1">
    <citation type="journal article" date="2014" name="Front. Microbiol.">
        <title>High frequency of phylogenetically diverse reductive dehalogenase-homologous genes in deep subseafloor sedimentary metagenomes.</title>
        <authorList>
            <person name="Kawai M."/>
            <person name="Futagami T."/>
            <person name="Toyoda A."/>
            <person name="Takaki Y."/>
            <person name="Nishi S."/>
            <person name="Hori S."/>
            <person name="Arai W."/>
            <person name="Tsubouchi T."/>
            <person name="Morono Y."/>
            <person name="Uchiyama I."/>
            <person name="Ito T."/>
            <person name="Fujiyama A."/>
            <person name="Inagaki F."/>
            <person name="Takami H."/>
        </authorList>
    </citation>
    <scope>NUCLEOTIDE SEQUENCE</scope>
    <source>
        <strain evidence="4">Expedition CK06-06</strain>
    </source>
</reference>
<name>X1FF12_9ZZZZ</name>
<comment type="cofactor">
    <cofactor evidence="1">
        <name>Mg(2+)</name>
        <dbReference type="ChEBI" id="CHEBI:18420"/>
    </cofactor>
</comment>
<sequence>VHHPGRGWQFPGGKVELGEDIVTALKREVQEETGIVVSLGQLAGVYSNTKQQNPHVPPMVLLTFFGEKISGELKTGQEVLDVGWFSRNEALDMISHPAIYDRAKDILCFSGKIVYRAYSTNPYKVHRKTLL</sequence>
<evidence type="ECO:0000313" key="4">
    <source>
        <dbReference type="EMBL" id="GAH31115.1"/>
    </source>
</evidence>
<dbReference type="PANTHER" id="PTHR43046:SF14">
    <property type="entry name" value="MUTT_NUDIX FAMILY PROTEIN"/>
    <property type="match status" value="1"/>
</dbReference>
<dbReference type="AlphaFoldDB" id="X1FF12"/>
<dbReference type="PANTHER" id="PTHR43046">
    <property type="entry name" value="GDP-MANNOSE MANNOSYL HYDROLASE"/>
    <property type="match status" value="1"/>
</dbReference>
<gene>
    <name evidence="4" type="ORF">S03H2_03803</name>
</gene>
<dbReference type="PROSITE" id="PS00893">
    <property type="entry name" value="NUDIX_BOX"/>
    <property type="match status" value="1"/>
</dbReference>
<evidence type="ECO:0000256" key="2">
    <source>
        <dbReference type="ARBA" id="ARBA00022801"/>
    </source>
</evidence>
<proteinExistence type="predicted"/>
<dbReference type="Gene3D" id="3.90.79.10">
    <property type="entry name" value="Nucleoside Triphosphate Pyrophosphohydrolase"/>
    <property type="match status" value="1"/>
</dbReference>
<dbReference type="InterPro" id="IPR000086">
    <property type="entry name" value="NUDIX_hydrolase_dom"/>
</dbReference>
<comment type="caution">
    <text evidence="4">The sequence shown here is derived from an EMBL/GenBank/DDBJ whole genome shotgun (WGS) entry which is preliminary data.</text>
</comment>
<keyword evidence="2" id="KW-0378">Hydrolase</keyword>
<dbReference type="InterPro" id="IPR015797">
    <property type="entry name" value="NUDIX_hydrolase-like_dom_sf"/>
</dbReference>
<accession>X1FF12</accession>
<dbReference type="InterPro" id="IPR020476">
    <property type="entry name" value="Nudix_hydrolase"/>
</dbReference>
<evidence type="ECO:0000256" key="1">
    <source>
        <dbReference type="ARBA" id="ARBA00001946"/>
    </source>
</evidence>
<feature type="domain" description="Nudix hydrolase" evidence="3">
    <location>
        <begin position="1"/>
        <end position="108"/>
    </location>
</feature>
<feature type="non-terminal residue" evidence="4">
    <location>
        <position position="1"/>
    </location>
</feature>
<organism evidence="4">
    <name type="scientific">marine sediment metagenome</name>
    <dbReference type="NCBI Taxonomy" id="412755"/>
    <lineage>
        <taxon>unclassified sequences</taxon>
        <taxon>metagenomes</taxon>
        <taxon>ecological metagenomes</taxon>
    </lineage>
</organism>
<dbReference type="GO" id="GO:0016787">
    <property type="term" value="F:hydrolase activity"/>
    <property type="evidence" value="ECO:0007669"/>
    <property type="project" value="UniProtKB-KW"/>
</dbReference>
<dbReference type="PRINTS" id="PR00502">
    <property type="entry name" value="NUDIXFAMILY"/>
</dbReference>